<keyword evidence="3" id="KW-1185">Reference proteome</keyword>
<dbReference type="RefSeq" id="WP_091866977.1">
    <property type="nucleotide sequence ID" value="NZ_FNAO01000003.1"/>
</dbReference>
<keyword evidence="1" id="KW-1133">Transmembrane helix</keyword>
<protein>
    <submittedName>
        <fullName evidence="2">Uncharacterized protein</fullName>
    </submittedName>
</protein>
<dbReference type="OrthoDB" id="1446628at2"/>
<keyword evidence="1" id="KW-0812">Transmembrane</keyword>
<proteinExistence type="predicted"/>
<accession>A0A1G7A8C5</accession>
<feature type="transmembrane region" description="Helical" evidence="1">
    <location>
        <begin position="91"/>
        <end position="114"/>
    </location>
</feature>
<organism evidence="2 3">
    <name type="scientific">Pricia antarctica</name>
    <dbReference type="NCBI Taxonomy" id="641691"/>
    <lineage>
        <taxon>Bacteria</taxon>
        <taxon>Pseudomonadati</taxon>
        <taxon>Bacteroidota</taxon>
        <taxon>Flavobacteriia</taxon>
        <taxon>Flavobacteriales</taxon>
        <taxon>Flavobacteriaceae</taxon>
        <taxon>Pricia</taxon>
    </lineage>
</organism>
<dbReference type="EMBL" id="FNAO01000003">
    <property type="protein sequence ID" value="SDE10737.1"/>
    <property type="molecule type" value="Genomic_DNA"/>
</dbReference>
<gene>
    <name evidence="2" type="ORF">SAMN05421636_103267</name>
</gene>
<sequence length="115" mass="12835">MAKLATYYIENHKIEVVKTLFGKEKVLLNGTQISEKTSGDTTQHHFEIAGHRYTISQRDSSQSEKMNAYQILRNESPIALINIESQTSIKILVLIVAIGLGLGFMVGVLVYNLVL</sequence>
<evidence type="ECO:0000313" key="3">
    <source>
        <dbReference type="Proteomes" id="UP000199109"/>
    </source>
</evidence>
<dbReference type="AlphaFoldDB" id="A0A1G7A8C5"/>
<dbReference type="Proteomes" id="UP000199109">
    <property type="component" value="Unassembled WGS sequence"/>
</dbReference>
<evidence type="ECO:0000313" key="2">
    <source>
        <dbReference type="EMBL" id="SDE10737.1"/>
    </source>
</evidence>
<keyword evidence="1" id="KW-0472">Membrane</keyword>
<dbReference type="STRING" id="641691.SAMN05421636_103267"/>
<name>A0A1G7A8C5_9FLAO</name>
<evidence type="ECO:0000256" key="1">
    <source>
        <dbReference type="SAM" id="Phobius"/>
    </source>
</evidence>
<reference evidence="2 3" key="1">
    <citation type="submission" date="2016-10" db="EMBL/GenBank/DDBJ databases">
        <authorList>
            <person name="de Groot N.N."/>
        </authorList>
    </citation>
    <scope>NUCLEOTIDE SEQUENCE [LARGE SCALE GENOMIC DNA]</scope>
    <source>
        <strain evidence="2 3">DSM 23421</strain>
    </source>
</reference>